<dbReference type="InterPro" id="IPR036770">
    <property type="entry name" value="Ankyrin_rpt-contain_sf"/>
</dbReference>
<dbReference type="AlphaFoldDB" id="A0A0W0YHD3"/>
<gene>
    <name evidence="4" type="ORF">Lsan_3050</name>
</gene>
<dbReference type="OrthoDB" id="5653638at2"/>
<keyword evidence="5" id="KW-1185">Reference proteome</keyword>
<comment type="caution">
    <text evidence="4">The sequence shown here is derived from an EMBL/GenBank/DDBJ whole genome shotgun (WGS) entry which is preliminary data.</text>
</comment>
<dbReference type="PATRIC" id="fig|45074.5.peg.3284"/>
<proteinExistence type="predicted"/>
<dbReference type="Proteomes" id="UP000054703">
    <property type="component" value="Unassembled WGS sequence"/>
</dbReference>
<dbReference type="PROSITE" id="PS50297">
    <property type="entry name" value="ANK_REP_REGION"/>
    <property type="match status" value="2"/>
</dbReference>
<dbReference type="SUPFAM" id="SSF48403">
    <property type="entry name" value="Ankyrin repeat"/>
    <property type="match status" value="1"/>
</dbReference>
<dbReference type="InterPro" id="IPR002110">
    <property type="entry name" value="Ankyrin_rpt"/>
</dbReference>
<dbReference type="Gene3D" id="1.25.40.20">
    <property type="entry name" value="Ankyrin repeat-containing domain"/>
    <property type="match status" value="2"/>
</dbReference>
<sequence>MTRFKTLCRELNLPSIYEHESNLSSLQAWCHEHISQDIHFHGSFNEKYSKYLTLAEHYLDNFMAHLPNDLQKKTVPYDNSNAIHYAAQQGYDRFFTAQKERLEHLINEEDIYGMTPLHKAAIQGHLFTVKALLAQGANVHKANTQMQLPLHSALFVPIVHDEELLKRKEQIARELLPFTPEALTIQDKAGNTLLHLLATHDFSCLVTELVETNPKLFFVKNHASLYPIHTAILNHQQKTIDLLLSIEGMSLLADEQGGLPIHYAARYGTAKIVQSCCIMGATYINNKDTQARTPLLWAAYAGNQEALEILIKNGANPKLTDYQGYSILHLAVQENNESIVRWIIENVGHFLVDQKDSNHHSPLYYAQKNDYQKIAALLKSKGVSNR</sequence>
<keyword evidence="1" id="KW-0677">Repeat</keyword>
<evidence type="ECO:0000313" key="4">
    <source>
        <dbReference type="EMBL" id="KTD56362.1"/>
    </source>
</evidence>
<evidence type="ECO:0000256" key="1">
    <source>
        <dbReference type="ARBA" id="ARBA00022737"/>
    </source>
</evidence>
<evidence type="ECO:0000313" key="5">
    <source>
        <dbReference type="Proteomes" id="UP000054703"/>
    </source>
</evidence>
<keyword evidence="2 3" id="KW-0040">ANK repeat</keyword>
<dbReference type="PANTHER" id="PTHR24198">
    <property type="entry name" value="ANKYRIN REPEAT AND PROTEIN KINASE DOMAIN-CONTAINING PROTEIN"/>
    <property type="match status" value="1"/>
</dbReference>
<dbReference type="RefSeq" id="WP_058515013.1">
    <property type="nucleotide sequence ID" value="NZ_CAAAIH010000010.1"/>
</dbReference>
<protein>
    <submittedName>
        <fullName evidence="4">Ankyrin repeat protein</fullName>
    </submittedName>
</protein>
<evidence type="ECO:0000256" key="2">
    <source>
        <dbReference type="ARBA" id="ARBA00023043"/>
    </source>
</evidence>
<dbReference type="EMBL" id="LNYU01000083">
    <property type="protein sequence ID" value="KTD56362.1"/>
    <property type="molecule type" value="Genomic_DNA"/>
</dbReference>
<feature type="repeat" description="ANK" evidence="3">
    <location>
        <begin position="290"/>
        <end position="322"/>
    </location>
</feature>
<dbReference type="STRING" id="45074.Lsan_3050"/>
<dbReference type="Pfam" id="PF12796">
    <property type="entry name" value="Ank_2"/>
    <property type="match status" value="2"/>
</dbReference>
<dbReference type="SMART" id="SM00248">
    <property type="entry name" value="ANK"/>
    <property type="match status" value="5"/>
</dbReference>
<organism evidence="4 5">
    <name type="scientific">Legionella santicrucis</name>
    <dbReference type="NCBI Taxonomy" id="45074"/>
    <lineage>
        <taxon>Bacteria</taxon>
        <taxon>Pseudomonadati</taxon>
        <taxon>Pseudomonadota</taxon>
        <taxon>Gammaproteobacteria</taxon>
        <taxon>Legionellales</taxon>
        <taxon>Legionellaceae</taxon>
        <taxon>Legionella</taxon>
    </lineage>
</organism>
<name>A0A0W0YHD3_9GAMM</name>
<dbReference type="PROSITE" id="PS50088">
    <property type="entry name" value="ANK_REPEAT"/>
    <property type="match status" value="2"/>
</dbReference>
<reference evidence="4 5" key="1">
    <citation type="submission" date="2015-11" db="EMBL/GenBank/DDBJ databases">
        <title>Genomic analysis of 38 Legionella species identifies large and diverse effector repertoires.</title>
        <authorList>
            <person name="Burstein D."/>
            <person name="Amaro F."/>
            <person name="Zusman T."/>
            <person name="Lifshitz Z."/>
            <person name="Cohen O."/>
            <person name="Gilbert J.A."/>
            <person name="Pupko T."/>
            <person name="Shuman H.A."/>
            <person name="Segal G."/>
        </authorList>
    </citation>
    <scope>NUCLEOTIDE SEQUENCE [LARGE SCALE GENOMIC DNA]</scope>
    <source>
        <strain evidence="4 5">SC-63-C7</strain>
    </source>
</reference>
<accession>A0A0W0YHD3</accession>
<dbReference type="PANTHER" id="PTHR24198:SF165">
    <property type="entry name" value="ANKYRIN REPEAT-CONTAINING PROTEIN-RELATED"/>
    <property type="match status" value="1"/>
</dbReference>
<evidence type="ECO:0000256" key="3">
    <source>
        <dbReference type="PROSITE-ProRule" id="PRU00023"/>
    </source>
</evidence>
<feature type="repeat" description="ANK" evidence="3">
    <location>
        <begin position="112"/>
        <end position="144"/>
    </location>
</feature>